<dbReference type="Gene3D" id="3.40.50.150">
    <property type="entry name" value="Vaccinia Virus protein VP39"/>
    <property type="match status" value="1"/>
</dbReference>
<dbReference type="PANTHER" id="PTHR42912:SF80">
    <property type="entry name" value="METHYLTRANSFERASE DOMAIN-CONTAINING PROTEIN"/>
    <property type="match status" value="1"/>
</dbReference>
<protein>
    <recommendedName>
        <fullName evidence="1">Methyltransferase type 11 domain-containing protein</fullName>
    </recommendedName>
</protein>
<accession>A0ABQ1JZB5</accession>
<dbReference type="EMBL" id="BMJE01000004">
    <property type="protein sequence ID" value="GGB78853.1"/>
    <property type="molecule type" value="Genomic_DNA"/>
</dbReference>
<dbReference type="InterPro" id="IPR013216">
    <property type="entry name" value="Methyltransf_11"/>
</dbReference>
<keyword evidence="3" id="KW-1185">Reference proteome</keyword>
<dbReference type="Proteomes" id="UP000615760">
    <property type="component" value="Unassembled WGS sequence"/>
</dbReference>
<dbReference type="RefSeq" id="WP_188621024.1">
    <property type="nucleotide sequence ID" value="NZ_BMJE01000004.1"/>
</dbReference>
<dbReference type="Pfam" id="PF08241">
    <property type="entry name" value="Methyltransf_11"/>
    <property type="match status" value="1"/>
</dbReference>
<comment type="caution">
    <text evidence="2">The sequence shown here is derived from an EMBL/GenBank/DDBJ whole genome shotgun (WGS) entry which is preliminary data.</text>
</comment>
<dbReference type="PANTHER" id="PTHR42912">
    <property type="entry name" value="METHYLTRANSFERASE"/>
    <property type="match status" value="1"/>
</dbReference>
<gene>
    <name evidence="2" type="ORF">GCM10007424_18780</name>
</gene>
<evidence type="ECO:0000313" key="3">
    <source>
        <dbReference type="Proteomes" id="UP000615760"/>
    </source>
</evidence>
<name>A0ABQ1JZB5_9FLAO</name>
<evidence type="ECO:0000259" key="1">
    <source>
        <dbReference type="Pfam" id="PF08241"/>
    </source>
</evidence>
<dbReference type="CDD" id="cd02440">
    <property type="entry name" value="AdoMet_MTases"/>
    <property type="match status" value="1"/>
</dbReference>
<feature type="domain" description="Methyltransferase type 11" evidence="1">
    <location>
        <begin position="49"/>
        <end position="145"/>
    </location>
</feature>
<dbReference type="InterPro" id="IPR029063">
    <property type="entry name" value="SAM-dependent_MTases_sf"/>
</dbReference>
<proteinExistence type="predicted"/>
<evidence type="ECO:0000313" key="2">
    <source>
        <dbReference type="EMBL" id="GGB78853.1"/>
    </source>
</evidence>
<dbReference type="SUPFAM" id="SSF53335">
    <property type="entry name" value="S-adenosyl-L-methionine-dependent methyltransferases"/>
    <property type="match status" value="1"/>
</dbReference>
<dbReference type="InterPro" id="IPR050508">
    <property type="entry name" value="Methyltransf_Superfamily"/>
</dbReference>
<organism evidence="2 3">
    <name type="scientific">Flavobacterium suaedae</name>
    <dbReference type="NCBI Taxonomy" id="1767027"/>
    <lineage>
        <taxon>Bacteria</taxon>
        <taxon>Pseudomonadati</taxon>
        <taxon>Bacteroidota</taxon>
        <taxon>Flavobacteriia</taxon>
        <taxon>Flavobacteriales</taxon>
        <taxon>Flavobacteriaceae</taxon>
        <taxon>Flavobacterium</taxon>
    </lineage>
</organism>
<reference evidence="3" key="1">
    <citation type="journal article" date="2019" name="Int. J. Syst. Evol. Microbiol.">
        <title>The Global Catalogue of Microorganisms (GCM) 10K type strain sequencing project: providing services to taxonomists for standard genome sequencing and annotation.</title>
        <authorList>
            <consortium name="The Broad Institute Genomics Platform"/>
            <consortium name="The Broad Institute Genome Sequencing Center for Infectious Disease"/>
            <person name="Wu L."/>
            <person name="Ma J."/>
        </authorList>
    </citation>
    <scope>NUCLEOTIDE SEQUENCE [LARGE SCALE GENOMIC DNA]</scope>
    <source>
        <strain evidence="3">CGMCC 1.15461</strain>
    </source>
</reference>
<sequence length="270" mass="30183">MQLDKKVIDFYNKSDEDSRLQLGLGPLEFERNKELISRFISNKSSHIADVGGGTGHYASWLSNLGHQVTLIDPVTKHITAAEKKARKCKKPFKAIIGEAGKLPLQDNSFDVVILHGPLYHLQKESDRIQALKEAYRVCKPNGIVVGFAINYTASTLAALQSGMLHNPEIFSMCSEEISTGMHNPPVKFPGMLGPAYFHRPEILKQEVEESGFTVKGIFAVEGMGWLDKNFFESWFSPKKKQNLLELIQKTESNPDILSLSPHMMIAGQKE</sequence>